<dbReference type="OMA" id="VCEYTIT"/>
<dbReference type="HOGENOM" id="CLU_085172_0_0_1"/>
<keyword evidence="6" id="KW-1185">Reference proteome</keyword>
<name>G0NTZ5_CAEBE</name>
<dbReference type="InParanoid" id="G0NTZ5"/>
<dbReference type="AlphaFoldDB" id="G0NTZ5"/>
<feature type="compositionally biased region" description="Gly residues" evidence="1">
    <location>
        <begin position="22"/>
        <end position="35"/>
    </location>
</feature>
<dbReference type="EMBL" id="GL379946">
    <property type="protein sequence ID" value="EGT37582.1"/>
    <property type="molecule type" value="Genomic_DNA"/>
</dbReference>
<feature type="domain" description="CX" evidence="4">
    <location>
        <begin position="104"/>
        <end position="161"/>
    </location>
</feature>
<keyword evidence="2" id="KW-0812">Transmembrane</keyword>
<gene>
    <name evidence="5" type="ORF">CAEBREN_01140</name>
</gene>
<dbReference type="InterPro" id="IPR002619">
    <property type="entry name" value="CX"/>
</dbReference>
<proteinExistence type="predicted"/>
<keyword evidence="2" id="KW-0472">Membrane</keyword>
<dbReference type="PANTHER" id="PTHR47520">
    <property type="entry name" value="CX DOMAIN-CONTAINING PROTEIN-RELATED"/>
    <property type="match status" value="1"/>
</dbReference>
<evidence type="ECO:0000256" key="3">
    <source>
        <dbReference type="SAM" id="SignalP"/>
    </source>
</evidence>
<evidence type="ECO:0000313" key="6">
    <source>
        <dbReference type="Proteomes" id="UP000008068"/>
    </source>
</evidence>
<dbReference type="PANTHER" id="PTHR47520:SF2">
    <property type="entry name" value="CX DOMAIN-CONTAINING PROTEIN"/>
    <property type="match status" value="1"/>
</dbReference>
<evidence type="ECO:0000256" key="2">
    <source>
        <dbReference type="SAM" id="Phobius"/>
    </source>
</evidence>
<feature type="region of interest" description="Disordered" evidence="1">
    <location>
        <begin position="22"/>
        <end position="54"/>
    </location>
</feature>
<protein>
    <recommendedName>
        <fullName evidence="4">CX domain-containing protein</fullName>
    </recommendedName>
</protein>
<sequence length="188" mass="20182">MNILPVISFLLLLSLDKCGARSGGGGGRGGGGRGRSGSRSFSRSGGGKFHSSSSHSYINHDSSAFRSNVFKPSTSNSYFSTGTTGTTYVISQPATPIIYDNHYYYWHGYYRHRPEKKTVCEYTITSEDGELFNVTFSNGTSPKAITFGCGSFETCCGMSCCGTVGTWIVIIICVLFVVVALTYGCIGD</sequence>
<keyword evidence="2" id="KW-1133">Transmembrane helix</keyword>
<dbReference type="Proteomes" id="UP000008068">
    <property type="component" value="Unassembled WGS sequence"/>
</dbReference>
<reference evidence="6" key="1">
    <citation type="submission" date="2011-07" db="EMBL/GenBank/DDBJ databases">
        <authorList>
            <consortium name="Caenorhabditis brenneri Sequencing and Analysis Consortium"/>
            <person name="Wilson R.K."/>
        </authorList>
    </citation>
    <scope>NUCLEOTIDE SEQUENCE [LARGE SCALE GENOMIC DNA]</scope>
    <source>
        <strain evidence="6">PB2801</strain>
    </source>
</reference>
<dbReference type="Pfam" id="PF01705">
    <property type="entry name" value="CX"/>
    <property type="match status" value="1"/>
</dbReference>
<evidence type="ECO:0000259" key="4">
    <source>
        <dbReference type="Pfam" id="PF01705"/>
    </source>
</evidence>
<dbReference type="OrthoDB" id="5870656at2759"/>
<feature type="compositionally biased region" description="Low complexity" evidence="1">
    <location>
        <begin position="37"/>
        <end position="54"/>
    </location>
</feature>
<feature type="chain" id="PRO_5003406425" description="CX domain-containing protein" evidence="3">
    <location>
        <begin position="21"/>
        <end position="188"/>
    </location>
</feature>
<dbReference type="STRING" id="135651.G0NTZ5"/>
<evidence type="ECO:0000256" key="1">
    <source>
        <dbReference type="SAM" id="MobiDB-lite"/>
    </source>
</evidence>
<organism evidence="6">
    <name type="scientific">Caenorhabditis brenneri</name>
    <name type="common">Nematode worm</name>
    <dbReference type="NCBI Taxonomy" id="135651"/>
    <lineage>
        <taxon>Eukaryota</taxon>
        <taxon>Metazoa</taxon>
        <taxon>Ecdysozoa</taxon>
        <taxon>Nematoda</taxon>
        <taxon>Chromadorea</taxon>
        <taxon>Rhabditida</taxon>
        <taxon>Rhabditina</taxon>
        <taxon>Rhabditomorpha</taxon>
        <taxon>Rhabditoidea</taxon>
        <taxon>Rhabditidae</taxon>
        <taxon>Peloderinae</taxon>
        <taxon>Caenorhabditis</taxon>
    </lineage>
</organism>
<accession>G0NTZ5</accession>
<dbReference type="eggNOG" id="ENOG502THIT">
    <property type="taxonomic scope" value="Eukaryota"/>
</dbReference>
<feature type="transmembrane region" description="Helical" evidence="2">
    <location>
        <begin position="164"/>
        <end position="186"/>
    </location>
</feature>
<keyword evidence="3" id="KW-0732">Signal</keyword>
<feature type="signal peptide" evidence="3">
    <location>
        <begin position="1"/>
        <end position="20"/>
    </location>
</feature>
<evidence type="ECO:0000313" key="5">
    <source>
        <dbReference type="EMBL" id="EGT37582.1"/>
    </source>
</evidence>